<protein>
    <recommendedName>
        <fullName evidence="1">DUF7890 domain-containing protein</fullName>
    </recommendedName>
</protein>
<evidence type="ECO:0000313" key="3">
    <source>
        <dbReference type="Proteomes" id="UP001604336"/>
    </source>
</evidence>
<evidence type="ECO:0000259" key="1">
    <source>
        <dbReference type="Pfam" id="PF25418"/>
    </source>
</evidence>
<feature type="domain" description="DUF7890" evidence="1">
    <location>
        <begin position="78"/>
        <end position="123"/>
    </location>
</feature>
<gene>
    <name evidence="2" type="ORF">Adt_12774</name>
</gene>
<evidence type="ECO:0000313" key="2">
    <source>
        <dbReference type="EMBL" id="KAL2527720.1"/>
    </source>
</evidence>
<name>A0ABD1UT64_9LAMI</name>
<organism evidence="2 3">
    <name type="scientific">Abeliophyllum distichum</name>
    <dbReference type="NCBI Taxonomy" id="126358"/>
    <lineage>
        <taxon>Eukaryota</taxon>
        <taxon>Viridiplantae</taxon>
        <taxon>Streptophyta</taxon>
        <taxon>Embryophyta</taxon>
        <taxon>Tracheophyta</taxon>
        <taxon>Spermatophyta</taxon>
        <taxon>Magnoliopsida</taxon>
        <taxon>eudicotyledons</taxon>
        <taxon>Gunneridae</taxon>
        <taxon>Pentapetalae</taxon>
        <taxon>asterids</taxon>
        <taxon>lamiids</taxon>
        <taxon>Lamiales</taxon>
        <taxon>Oleaceae</taxon>
        <taxon>Forsythieae</taxon>
        <taxon>Abeliophyllum</taxon>
    </lineage>
</organism>
<dbReference type="InterPro" id="IPR057212">
    <property type="entry name" value="DUF7890"/>
</dbReference>
<proteinExistence type="predicted"/>
<dbReference type="AlphaFoldDB" id="A0ABD1UT64"/>
<comment type="caution">
    <text evidence="2">The sequence shown here is derived from an EMBL/GenBank/DDBJ whole genome shotgun (WGS) entry which is preliminary data.</text>
</comment>
<dbReference type="Proteomes" id="UP001604336">
    <property type="component" value="Unassembled WGS sequence"/>
</dbReference>
<dbReference type="PANTHER" id="PTHR36782">
    <property type="entry name" value="BNAC03G62080D PROTEIN"/>
    <property type="match status" value="1"/>
</dbReference>
<keyword evidence="3" id="KW-1185">Reference proteome</keyword>
<dbReference type="Pfam" id="PF25418">
    <property type="entry name" value="DUF7890"/>
    <property type="match status" value="1"/>
</dbReference>
<sequence>MSETLSYFVPDQIQLHKKPELEHYIYRDELNKKPSTLKVRKRVHFEIESKPLLERGKNYESRNKSTSREHIEKEKVSGTKVKILMTKEEAARLLSKCKDGGVLELKDVAQELVQIPVNRVNVVHS</sequence>
<reference evidence="3" key="1">
    <citation type="submission" date="2024-07" db="EMBL/GenBank/DDBJ databases">
        <title>Two chromosome-level genome assemblies of Korean endemic species Abeliophyllum distichum and Forsythia ovata (Oleaceae).</title>
        <authorList>
            <person name="Jang H."/>
        </authorList>
    </citation>
    <scope>NUCLEOTIDE SEQUENCE [LARGE SCALE GENOMIC DNA]</scope>
</reference>
<dbReference type="EMBL" id="JBFOLK010000003">
    <property type="protein sequence ID" value="KAL2527720.1"/>
    <property type="molecule type" value="Genomic_DNA"/>
</dbReference>
<accession>A0ABD1UT64</accession>
<dbReference type="PANTHER" id="PTHR36782:SF1">
    <property type="entry name" value="CALCIUM UNIPORTER PROTEIN"/>
    <property type="match status" value="1"/>
</dbReference>